<dbReference type="EMBL" id="HBEA01009478">
    <property type="protein sequence ID" value="CAD8257791.1"/>
    <property type="molecule type" value="Transcribed_RNA"/>
</dbReference>
<evidence type="ECO:0000256" key="1">
    <source>
        <dbReference type="ARBA" id="ARBA00005462"/>
    </source>
</evidence>
<protein>
    <submittedName>
        <fullName evidence="3">Uncharacterized protein</fullName>
    </submittedName>
</protein>
<dbReference type="InterPro" id="IPR016024">
    <property type="entry name" value="ARM-type_fold"/>
</dbReference>
<accession>A0A7R9U820</accession>
<name>A0A7R9U820_9STRA</name>
<dbReference type="GO" id="GO:0043495">
    <property type="term" value="F:protein-membrane adaptor activity"/>
    <property type="evidence" value="ECO:0007669"/>
    <property type="project" value="InterPro"/>
</dbReference>
<dbReference type="PANTHER" id="PTHR47249">
    <property type="entry name" value="VACUOLAR PROTEIN 8"/>
    <property type="match status" value="1"/>
</dbReference>
<evidence type="ECO:0000313" key="3">
    <source>
        <dbReference type="EMBL" id="CAD8257791.1"/>
    </source>
</evidence>
<organism evidence="3">
    <name type="scientific">Pinguiococcus pyrenoidosus</name>
    <dbReference type="NCBI Taxonomy" id="172671"/>
    <lineage>
        <taxon>Eukaryota</taxon>
        <taxon>Sar</taxon>
        <taxon>Stramenopiles</taxon>
        <taxon>Ochrophyta</taxon>
        <taxon>Pinguiophyceae</taxon>
        <taxon>Pinguiochrysidales</taxon>
        <taxon>Pinguiochrysidaceae</taxon>
        <taxon>Pinguiococcus</taxon>
    </lineage>
</organism>
<gene>
    <name evidence="3" type="ORF">PPYR1160_LOCUS7292</name>
</gene>
<proteinExistence type="inferred from homology"/>
<dbReference type="InterPro" id="IPR011989">
    <property type="entry name" value="ARM-like"/>
</dbReference>
<dbReference type="SUPFAM" id="SSF48371">
    <property type="entry name" value="ARM repeat"/>
    <property type="match status" value="1"/>
</dbReference>
<dbReference type="AlphaFoldDB" id="A0A7R9U820"/>
<dbReference type="PANTHER" id="PTHR47249:SF1">
    <property type="entry name" value="VACUOLAR PROTEIN 8"/>
    <property type="match status" value="1"/>
</dbReference>
<evidence type="ECO:0000256" key="2">
    <source>
        <dbReference type="ARBA" id="ARBA00022737"/>
    </source>
</evidence>
<keyword evidence="2" id="KW-0677">Repeat</keyword>
<reference evidence="3" key="1">
    <citation type="submission" date="2021-01" db="EMBL/GenBank/DDBJ databases">
        <authorList>
            <person name="Corre E."/>
            <person name="Pelletier E."/>
            <person name="Niang G."/>
            <person name="Scheremetjew M."/>
            <person name="Finn R."/>
            <person name="Kale V."/>
            <person name="Holt S."/>
            <person name="Cochrane G."/>
            <person name="Meng A."/>
            <person name="Brown T."/>
            <person name="Cohen L."/>
        </authorList>
    </citation>
    <scope>NUCLEOTIDE SEQUENCE</scope>
    <source>
        <strain evidence="3">CCMP2078</strain>
    </source>
</reference>
<dbReference type="GO" id="GO:0071562">
    <property type="term" value="P:nucleus-vacuole junction assembly"/>
    <property type="evidence" value="ECO:0007669"/>
    <property type="project" value="InterPro"/>
</dbReference>
<sequence length="417" mass="45258">MELEDRVQDEMMSDLPMDSSFRGLSDHEFNLAAMSQEVPSTFENTTFRSAPIVAMDAQPARLESVQRMKDMQKPALVQRSVTPAKPEVQATAAPAAFNTAADSDLARRVAVGPVPPLPFELERVTVIRKEFASSEHAALAVMGALRETGVDFSAEPEAAKWRCAHCCAAAYISFTIQLFLAAGEYVIEIQRRSGEGCAFMALYRQLKGQLTGKAVQSRPANFGLLAPTLPPSLLEKVSEPEMDPVEEVSLALDLLKSDYLDMQKEGAQCISEMTSDQATRDRVASSTEALGLLVTAVATFLATTVDVQSRSYAAFALANLTEAVPCRDMLTSAPGLVHVLHTLAGFVHNGSYEDVQMRREAARALANIAATHKDAMARVLGQDVIRDFVGDARELHDPVVRNYVSSACGQFTLETKA</sequence>
<comment type="similarity">
    <text evidence="1">Belongs to the beta-catenin family.</text>
</comment>
<dbReference type="Gene3D" id="1.25.10.10">
    <property type="entry name" value="Leucine-rich Repeat Variant"/>
    <property type="match status" value="1"/>
</dbReference>
<dbReference type="InterPro" id="IPR045156">
    <property type="entry name" value="Vac8"/>
</dbReference>